<evidence type="ECO:0000313" key="3">
    <source>
        <dbReference type="EMBL" id="AQV95645.1"/>
    </source>
</evidence>
<dbReference type="AlphaFoldDB" id="A0A1U9UU07"/>
<dbReference type="KEGG" id="cuh:BJN34_17325"/>
<gene>
    <name evidence="3" type="ORF">BJN34_17325</name>
</gene>
<accession>A0A1U9UU07</accession>
<organism evidence="3 4">
    <name type="scientific">Cupriavidus necator</name>
    <name type="common">Alcaligenes eutrophus</name>
    <name type="synonym">Ralstonia eutropha</name>
    <dbReference type="NCBI Taxonomy" id="106590"/>
    <lineage>
        <taxon>Bacteria</taxon>
        <taxon>Pseudomonadati</taxon>
        <taxon>Pseudomonadota</taxon>
        <taxon>Betaproteobacteria</taxon>
        <taxon>Burkholderiales</taxon>
        <taxon>Burkholderiaceae</taxon>
        <taxon>Cupriavidus</taxon>
    </lineage>
</organism>
<dbReference type="Pfam" id="PF08750">
    <property type="entry name" value="CNP1"/>
    <property type="match status" value="1"/>
</dbReference>
<feature type="region of interest" description="Disordered" evidence="1">
    <location>
        <begin position="1"/>
        <end position="25"/>
    </location>
</feature>
<evidence type="ECO:0000256" key="1">
    <source>
        <dbReference type="SAM" id="MobiDB-lite"/>
    </source>
</evidence>
<proteinExistence type="predicted"/>
<dbReference type="EMBL" id="CP017757">
    <property type="protein sequence ID" value="AQV95645.1"/>
    <property type="molecule type" value="Genomic_DNA"/>
</dbReference>
<protein>
    <recommendedName>
        <fullName evidence="2">CNP1-like uncharacterized domain-containing protein</fullName>
    </recommendedName>
</protein>
<evidence type="ECO:0000259" key="2">
    <source>
        <dbReference type="Pfam" id="PF08750"/>
    </source>
</evidence>
<evidence type="ECO:0000313" key="4">
    <source>
        <dbReference type="Proteomes" id="UP000189627"/>
    </source>
</evidence>
<dbReference type="InterPro" id="IPR014861">
    <property type="entry name" value="CNP1-like_dom"/>
</dbReference>
<reference evidence="4" key="1">
    <citation type="submission" date="2017-02" db="EMBL/GenBank/DDBJ databases">
        <title>Complete genome sequence of Cupriavidus necator strain NH9, a 3-chlorobenzoate degrader.</title>
        <authorList>
            <person name="Moriuchi R."/>
            <person name="Dohra H."/>
            <person name="Ogawa N."/>
        </authorList>
    </citation>
    <scope>NUCLEOTIDE SEQUENCE [LARGE SCALE GENOMIC DNA]</scope>
    <source>
        <strain evidence="4">NH9</strain>
    </source>
</reference>
<sequence>MNSSPLNQINRRRGAAQQGRRLGAKRSNSTAIASICNDAYGLEAQHSGGAFRLVQWANSTGLGRRSGLSAAGLLLAAASLALAGCKTTGKEMAQEESTWINPFAPKTFEEAKAMLPAPPQDANLIPFSVSGTGSLSFAVDGKSVSVGKDKVVRYTVVTTSDSGARNVTFEGMRCDVFERKLYATLPKGATEWVPNSSDYGETWHRMETGVRNAYAATLAIDFFCDAHTVAGTADAMVRDLKSRAPRKR</sequence>
<dbReference type="Proteomes" id="UP000189627">
    <property type="component" value="Chromosome 1"/>
</dbReference>
<name>A0A1U9UU07_CUPNE</name>
<feature type="domain" description="CNP1-like uncharacterised" evidence="2">
    <location>
        <begin position="105"/>
        <end position="241"/>
    </location>
</feature>